<dbReference type="InterPro" id="IPR000903">
    <property type="entry name" value="NMT"/>
</dbReference>
<evidence type="ECO:0000256" key="4">
    <source>
        <dbReference type="ARBA" id="ARBA00023315"/>
    </source>
</evidence>
<evidence type="ECO:0000256" key="5">
    <source>
        <dbReference type="ARBA" id="ARBA00031242"/>
    </source>
</evidence>
<dbReference type="InterPro" id="IPR022676">
    <property type="entry name" value="NMT_N"/>
</dbReference>
<dbReference type="GO" id="GO:0004379">
    <property type="term" value="F:glycylpeptide N-tetradecanoyltransferase activity"/>
    <property type="evidence" value="ECO:0007669"/>
    <property type="project" value="UniProtKB-EC"/>
</dbReference>
<evidence type="ECO:0000259" key="7">
    <source>
        <dbReference type="Pfam" id="PF01233"/>
    </source>
</evidence>
<organism evidence="9">
    <name type="scientific">Klosneuvirus KNV1</name>
    <dbReference type="NCBI Taxonomy" id="1977640"/>
    <lineage>
        <taxon>Viruses</taxon>
        <taxon>Varidnaviria</taxon>
        <taxon>Bamfordvirae</taxon>
        <taxon>Nucleocytoviricota</taxon>
        <taxon>Megaviricetes</taxon>
        <taxon>Imitervirales</taxon>
        <taxon>Mimiviridae</taxon>
        <taxon>Klosneuvirinae</taxon>
        <taxon>Klosneuvirus</taxon>
    </lineage>
</organism>
<evidence type="ECO:0000256" key="1">
    <source>
        <dbReference type="ARBA" id="ARBA00009469"/>
    </source>
</evidence>
<name>A0A1V0SJ14_9VIRU</name>
<reference evidence="9" key="1">
    <citation type="journal article" date="2017" name="Science">
        <title>Giant viruses with an expanded complement of translation system components.</title>
        <authorList>
            <person name="Schulz F."/>
            <person name="Yutin N."/>
            <person name="Ivanova N.N."/>
            <person name="Ortega D.R."/>
            <person name="Lee T.K."/>
            <person name="Vierheilig J."/>
            <person name="Daims H."/>
            <person name="Horn M."/>
            <person name="Wagner M."/>
            <person name="Jensen G.J."/>
            <person name="Kyrpides N.C."/>
            <person name="Koonin E.V."/>
            <person name="Woyke T."/>
        </authorList>
    </citation>
    <scope>NUCLEOTIDE SEQUENCE</scope>
    <source>
        <strain evidence="9">KNV1</strain>
    </source>
</reference>
<dbReference type="InterPro" id="IPR016181">
    <property type="entry name" value="Acyl_CoA_acyltransferase"/>
</dbReference>
<proteinExistence type="inferred from homology"/>
<protein>
    <recommendedName>
        <fullName evidence="2">glycylpeptide N-tetradecanoyltransferase</fullName>
        <ecNumber evidence="2">2.3.1.97</ecNumber>
    </recommendedName>
    <alternativeName>
        <fullName evidence="5">Myristoyl-CoA:protein N-myristoyltransferase</fullName>
    </alternativeName>
</protein>
<evidence type="ECO:0000256" key="3">
    <source>
        <dbReference type="ARBA" id="ARBA00022679"/>
    </source>
</evidence>
<dbReference type="Pfam" id="PF02799">
    <property type="entry name" value="NMT_C"/>
    <property type="match status" value="1"/>
</dbReference>
<dbReference type="PANTHER" id="PTHR11377">
    <property type="entry name" value="N-MYRISTOYL TRANSFERASE"/>
    <property type="match status" value="1"/>
</dbReference>
<dbReference type="Gene3D" id="3.40.630.170">
    <property type="match status" value="1"/>
</dbReference>
<evidence type="ECO:0000256" key="2">
    <source>
        <dbReference type="ARBA" id="ARBA00012923"/>
    </source>
</evidence>
<sequence length="395" mass="46637">MNYPKNLDDALKWNYKFWSTQPVKKIREITYIDGEIEHKTPDDILSDSGQLPDGFEWCNMDFNNEQDGKDITEFLNKYYIEDKSGNFRLHYSEELLHWMYNGKNHIAISVKYNVDNKKTIIGFVCGKVVKMQVNRKQLDMIEINLLCIHPKLRQKRLAPRLIKEITRQFNLKGYFYGIYTASTYLPAPVTTIKYFHRPINIEKMVATGFTRLTNNLTVEHIKNAVKIRGKPSELFVKMEPHHVDKAYELFNKYMEKYNYHPIYSLDEFNHLFMNNKFVSSYVLEDIHGNVLDFISYYTLQTRVLKNSDTDKNGFLNMAYLFYYSCANTSIYKLVNELIYVVHDSDVDVFTAFDIMENETVLTELGFEEGSGILHYYLYNWKTKPIKNNQLAVVLI</sequence>
<dbReference type="EMBL" id="KY684109">
    <property type="protein sequence ID" value="ARF11709.1"/>
    <property type="molecule type" value="Genomic_DNA"/>
</dbReference>
<accession>A0A1V0SJ14</accession>
<dbReference type="Pfam" id="PF01233">
    <property type="entry name" value="NMT"/>
    <property type="match status" value="1"/>
</dbReference>
<evidence type="ECO:0000256" key="6">
    <source>
        <dbReference type="RuleBase" id="RU004178"/>
    </source>
</evidence>
<keyword evidence="4" id="KW-0012">Acyltransferase</keyword>
<dbReference type="InterPro" id="IPR022677">
    <property type="entry name" value="NMT_C"/>
</dbReference>
<feature type="domain" description="Glycylpeptide N-tetradecanoyltransferase C-terminal" evidence="8">
    <location>
        <begin position="207"/>
        <end position="387"/>
    </location>
</feature>
<evidence type="ECO:0000259" key="8">
    <source>
        <dbReference type="Pfam" id="PF02799"/>
    </source>
</evidence>
<feature type="domain" description="Glycylpeptide N-tetradecanoyltransferase N-terminal" evidence="7">
    <location>
        <begin position="37"/>
        <end position="191"/>
    </location>
</feature>
<dbReference type="SUPFAM" id="SSF55729">
    <property type="entry name" value="Acyl-CoA N-acyltransferases (Nat)"/>
    <property type="match status" value="2"/>
</dbReference>
<dbReference type="PIRSF" id="PIRSF015892">
    <property type="entry name" value="N-myristl_transf"/>
    <property type="match status" value="1"/>
</dbReference>
<gene>
    <name evidence="9" type="ORF">Klosneuvirus_2_145</name>
</gene>
<dbReference type="PANTHER" id="PTHR11377:SF5">
    <property type="entry name" value="GLYCYLPEPTIDE N-TETRADECANOYLTRANSFERASE"/>
    <property type="match status" value="1"/>
</dbReference>
<comment type="similarity">
    <text evidence="1 6">Belongs to the NMT family.</text>
</comment>
<evidence type="ECO:0000313" key="9">
    <source>
        <dbReference type="EMBL" id="ARF11709.1"/>
    </source>
</evidence>
<keyword evidence="3 9" id="KW-0808">Transferase</keyword>
<dbReference type="EC" id="2.3.1.97" evidence="2"/>